<dbReference type="Pfam" id="PF15317">
    <property type="entry name" value="Lbh"/>
    <property type="match status" value="1"/>
</dbReference>
<name>A0A672ZSM3_9TELE</name>
<evidence type="ECO:0000313" key="3">
    <source>
        <dbReference type="Ensembl" id="ENSSORP00005019894.1"/>
    </source>
</evidence>
<keyword evidence="4" id="KW-1185">Reference proteome</keyword>
<feature type="transmembrane region" description="Helical" evidence="1">
    <location>
        <begin position="28"/>
        <end position="52"/>
    </location>
</feature>
<dbReference type="Proteomes" id="UP000472271">
    <property type="component" value="Chromosome 24"/>
</dbReference>
<dbReference type="InterPro" id="IPR038990">
    <property type="entry name" value="LBH_dom"/>
</dbReference>
<sequence length="114" mass="12451">MNLNESAVSGASADDVVVFQVSLFGAYWFWWTDPLLTGFDGLSFGGLCLYFLSQERLWRTVPLIVVEPTDGAEVESGELRWPPDDVTTGLMFSVSHPGVPVEEAEPEQLTVGGL</sequence>
<evidence type="ECO:0000259" key="2">
    <source>
        <dbReference type="Pfam" id="PF15317"/>
    </source>
</evidence>
<dbReference type="AlphaFoldDB" id="A0A672ZSM3"/>
<evidence type="ECO:0000313" key="4">
    <source>
        <dbReference type="Proteomes" id="UP000472271"/>
    </source>
</evidence>
<reference evidence="3" key="1">
    <citation type="submission" date="2019-06" db="EMBL/GenBank/DDBJ databases">
        <authorList>
            <consortium name="Wellcome Sanger Institute Data Sharing"/>
        </authorList>
    </citation>
    <scope>NUCLEOTIDE SEQUENCE [LARGE SCALE GENOMIC DNA]</scope>
</reference>
<reference evidence="3" key="2">
    <citation type="submission" date="2025-08" db="UniProtKB">
        <authorList>
            <consortium name="Ensembl"/>
        </authorList>
    </citation>
    <scope>IDENTIFICATION</scope>
</reference>
<accession>A0A672ZSM3</accession>
<dbReference type="InParanoid" id="A0A672ZSM3"/>
<reference evidence="3" key="3">
    <citation type="submission" date="2025-09" db="UniProtKB">
        <authorList>
            <consortium name="Ensembl"/>
        </authorList>
    </citation>
    <scope>IDENTIFICATION</scope>
</reference>
<keyword evidence="1" id="KW-0812">Transmembrane</keyword>
<feature type="domain" description="LBH" evidence="2">
    <location>
        <begin position="61"/>
        <end position="86"/>
    </location>
</feature>
<keyword evidence="1" id="KW-0472">Membrane</keyword>
<evidence type="ECO:0000256" key="1">
    <source>
        <dbReference type="SAM" id="Phobius"/>
    </source>
</evidence>
<organism evidence="3 4">
    <name type="scientific">Sphaeramia orbicularis</name>
    <name type="common">orbiculate cardinalfish</name>
    <dbReference type="NCBI Taxonomy" id="375764"/>
    <lineage>
        <taxon>Eukaryota</taxon>
        <taxon>Metazoa</taxon>
        <taxon>Chordata</taxon>
        <taxon>Craniata</taxon>
        <taxon>Vertebrata</taxon>
        <taxon>Euteleostomi</taxon>
        <taxon>Actinopterygii</taxon>
        <taxon>Neopterygii</taxon>
        <taxon>Teleostei</taxon>
        <taxon>Neoteleostei</taxon>
        <taxon>Acanthomorphata</taxon>
        <taxon>Gobiaria</taxon>
        <taxon>Kurtiformes</taxon>
        <taxon>Apogonoidei</taxon>
        <taxon>Apogonidae</taxon>
        <taxon>Apogoninae</taxon>
        <taxon>Sphaeramia</taxon>
    </lineage>
</organism>
<keyword evidence="1" id="KW-1133">Transmembrane helix</keyword>
<proteinExistence type="predicted"/>
<protein>
    <recommendedName>
        <fullName evidence="2">LBH domain-containing protein</fullName>
    </recommendedName>
</protein>
<dbReference type="Ensembl" id="ENSSORT00005020457.1">
    <property type="protein sequence ID" value="ENSSORP00005019894.1"/>
    <property type="gene ID" value="ENSSORG00005009716.1"/>
</dbReference>